<dbReference type="EMBL" id="VSRR010030798">
    <property type="protein sequence ID" value="MPC70235.1"/>
    <property type="molecule type" value="Genomic_DNA"/>
</dbReference>
<proteinExistence type="predicted"/>
<organism evidence="2 3">
    <name type="scientific">Portunus trituberculatus</name>
    <name type="common">Swimming crab</name>
    <name type="synonym">Neptunus trituberculatus</name>
    <dbReference type="NCBI Taxonomy" id="210409"/>
    <lineage>
        <taxon>Eukaryota</taxon>
        <taxon>Metazoa</taxon>
        <taxon>Ecdysozoa</taxon>
        <taxon>Arthropoda</taxon>
        <taxon>Crustacea</taxon>
        <taxon>Multicrustacea</taxon>
        <taxon>Malacostraca</taxon>
        <taxon>Eumalacostraca</taxon>
        <taxon>Eucarida</taxon>
        <taxon>Decapoda</taxon>
        <taxon>Pleocyemata</taxon>
        <taxon>Brachyura</taxon>
        <taxon>Eubrachyura</taxon>
        <taxon>Portunoidea</taxon>
        <taxon>Portunidae</taxon>
        <taxon>Portuninae</taxon>
        <taxon>Portunus</taxon>
    </lineage>
</organism>
<dbReference type="AlphaFoldDB" id="A0A5B7HKY2"/>
<dbReference type="Proteomes" id="UP000324222">
    <property type="component" value="Unassembled WGS sequence"/>
</dbReference>
<feature type="region of interest" description="Disordered" evidence="1">
    <location>
        <begin position="1"/>
        <end position="23"/>
    </location>
</feature>
<evidence type="ECO:0000313" key="3">
    <source>
        <dbReference type="Proteomes" id="UP000324222"/>
    </source>
</evidence>
<gene>
    <name evidence="2" type="ORF">E2C01_064477</name>
</gene>
<keyword evidence="3" id="KW-1185">Reference proteome</keyword>
<name>A0A5B7HKY2_PORTR</name>
<accession>A0A5B7HKY2</accession>
<protein>
    <submittedName>
        <fullName evidence="2">Uncharacterized protein</fullName>
    </submittedName>
</protein>
<sequence>MFDDSIYSSPPGYRASAPFSEQGHHGGTVILVRQDIPIVRLELNSPLHVVAVKLFRQSPGRQVALLSVPFLSGTQHALKLCKRNGRLARLR</sequence>
<evidence type="ECO:0000313" key="2">
    <source>
        <dbReference type="EMBL" id="MPC70235.1"/>
    </source>
</evidence>
<evidence type="ECO:0000256" key="1">
    <source>
        <dbReference type="SAM" id="MobiDB-lite"/>
    </source>
</evidence>
<reference evidence="2 3" key="1">
    <citation type="submission" date="2019-05" db="EMBL/GenBank/DDBJ databases">
        <title>Another draft genome of Portunus trituberculatus and its Hox gene families provides insights of decapod evolution.</title>
        <authorList>
            <person name="Jeong J.-H."/>
            <person name="Song I."/>
            <person name="Kim S."/>
            <person name="Choi T."/>
            <person name="Kim D."/>
            <person name="Ryu S."/>
            <person name="Kim W."/>
        </authorList>
    </citation>
    <scope>NUCLEOTIDE SEQUENCE [LARGE SCALE GENOMIC DNA]</scope>
    <source>
        <tissue evidence="2">Muscle</tissue>
    </source>
</reference>
<comment type="caution">
    <text evidence="2">The sequence shown here is derived from an EMBL/GenBank/DDBJ whole genome shotgun (WGS) entry which is preliminary data.</text>
</comment>